<dbReference type="PANTHER" id="PTHR13847:SF289">
    <property type="entry name" value="GLYCINE OXIDASE"/>
    <property type="match status" value="1"/>
</dbReference>
<protein>
    <submittedName>
        <fullName evidence="3">FAD-dependent oxidoreductase</fullName>
    </submittedName>
</protein>
<evidence type="ECO:0000259" key="2">
    <source>
        <dbReference type="Pfam" id="PF01266"/>
    </source>
</evidence>
<dbReference type="Gene3D" id="3.50.50.60">
    <property type="entry name" value="FAD/NAD(P)-binding domain"/>
    <property type="match status" value="2"/>
</dbReference>
<dbReference type="Proteomes" id="UP000754644">
    <property type="component" value="Unassembled WGS sequence"/>
</dbReference>
<accession>A0A972W015</accession>
<dbReference type="PANTHER" id="PTHR13847">
    <property type="entry name" value="SARCOSINE DEHYDROGENASE-RELATED"/>
    <property type="match status" value="1"/>
</dbReference>
<feature type="non-terminal residue" evidence="3">
    <location>
        <position position="281"/>
    </location>
</feature>
<name>A0A972W015_9GAMM</name>
<dbReference type="GO" id="GO:0005737">
    <property type="term" value="C:cytoplasm"/>
    <property type="evidence" value="ECO:0007669"/>
    <property type="project" value="TreeGrafter"/>
</dbReference>
<dbReference type="SUPFAM" id="SSF51905">
    <property type="entry name" value="FAD/NAD(P)-binding domain"/>
    <property type="match status" value="1"/>
</dbReference>
<sequence length="281" mass="29962">MNARVVTSASTKDADVLVIGAGVMGMTIAQRLLEAGRSVLLVDPSEPGSGASYGNAGTIADYAIMPVGSPAVLRNLPALLFDKNSPLSIRRAALFTLAPWLVRFFFQSFPGATQANVQALANILADAAPRWRALAEQIGVQSLVRARGCFYLYEDLASFDRGKQDIAFRRSMGINGEMLSPQELGQLEPKLPEIGGGAAYFPDAIFLSDPGQVMARLSQFIQAAGVEFHQAAALRIERQSGGVRVVLADKSIVRARQVVIAAGAHSRDLAKQAGDRIPLDT</sequence>
<dbReference type="EMBL" id="JABMOJ010000552">
    <property type="protein sequence ID" value="NQV66641.1"/>
    <property type="molecule type" value="Genomic_DNA"/>
</dbReference>
<comment type="caution">
    <text evidence="3">The sequence shown here is derived from an EMBL/GenBank/DDBJ whole genome shotgun (WGS) entry which is preliminary data.</text>
</comment>
<feature type="domain" description="FAD dependent oxidoreductase" evidence="2">
    <location>
        <begin position="15"/>
        <end position="277"/>
    </location>
</feature>
<dbReference type="Gene3D" id="3.30.9.10">
    <property type="entry name" value="D-Amino Acid Oxidase, subunit A, domain 2"/>
    <property type="match status" value="1"/>
</dbReference>
<organism evidence="3 4">
    <name type="scientific">SAR86 cluster bacterium</name>
    <dbReference type="NCBI Taxonomy" id="2030880"/>
    <lineage>
        <taxon>Bacteria</taxon>
        <taxon>Pseudomonadati</taxon>
        <taxon>Pseudomonadota</taxon>
        <taxon>Gammaproteobacteria</taxon>
        <taxon>SAR86 cluster</taxon>
    </lineage>
</organism>
<dbReference type="GO" id="GO:0016491">
    <property type="term" value="F:oxidoreductase activity"/>
    <property type="evidence" value="ECO:0007669"/>
    <property type="project" value="UniProtKB-KW"/>
</dbReference>
<reference evidence="3" key="1">
    <citation type="submission" date="2020-05" db="EMBL/GenBank/DDBJ databases">
        <title>Sulfur intermediates as new biogeochemical hubs in an aquatic model microbial ecosystem.</title>
        <authorList>
            <person name="Vigneron A."/>
        </authorList>
    </citation>
    <scope>NUCLEOTIDE SEQUENCE</scope>
    <source>
        <strain evidence="3">Bin.250</strain>
    </source>
</reference>
<dbReference type="InterPro" id="IPR036188">
    <property type="entry name" value="FAD/NAD-bd_sf"/>
</dbReference>
<evidence type="ECO:0000313" key="4">
    <source>
        <dbReference type="Proteomes" id="UP000754644"/>
    </source>
</evidence>
<evidence type="ECO:0000256" key="1">
    <source>
        <dbReference type="ARBA" id="ARBA00023002"/>
    </source>
</evidence>
<evidence type="ECO:0000313" key="3">
    <source>
        <dbReference type="EMBL" id="NQV66641.1"/>
    </source>
</evidence>
<proteinExistence type="predicted"/>
<dbReference type="Pfam" id="PF01266">
    <property type="entry name" value="DAO"/>
    <property type="match status" value="1"/>
</dbReference>
<gene>
    <name evidence="3" type="ORF">HQ497_14885</name>
</gene>
<dbReference type="AlphaFoldDB" id="A0A972W015"/>
<keyword evidence="1" id="KW-0560">Oxidoreductase</keyword>
<dbReference type="InterPro" id="IPR006076">
    <property type="entry name" value="FAD-dep_OxRdtase"/>
</dbReference>